<organism evidence="4 5">
    <name type="scientific">Enterovirga aerilata</name>
    <dbReference type="NCBI Taxonomy" id="2730920"/>
    <lineage>
        <taxon>Bacteria</taxon>
        <taxon>Pseudomonadati</taxon>
        <taxon>Pseudomonadota</taxon>
        <taxon>Alphaproteobacteria</taxon>
        <taxon>Hyphomicrobiales</taxon>
        <taxon>Methylobacteriaceae</taxon>
        <taxon>Enterovirga</taxon>
    </lineage>
</organism>
<dbReference type="Gene3D" id="3.50.50.60">
    <property type="entry name" value="FAD/NAD(P)-binding domain"/>
    <property type="match status" value="1"/>
</dbReference>
<dbReference type="NCBIfam" id="NF006091">
    <property type="entry name" value="PRK08243.1"/>
    <property type="match status" value="1"/>
</dbReference>
<keyword evidence="2" id="KW-0274">FAD</keyword>
<dbReference type="SUPFAM" id="SSF51905">
    <property type="entry name" value="FAD/NAD(P)-binding domain"/>
    <property type="match status" value="1"/>
</dbReference>
<keyword evidence="4" id="KW-0503">Monooxygenase</keyword>
<dbReference type="InterPro" id="IPR002938">
    <property type="entry name" value="FAD-bd"/>
</dbReference>
<keyword evidence="1" id="KW-0285">Flavoprotein</keyword>
<dbReference type="Pfam" id="PF01494">
    <property type="entry name" value="FAD_binding_3"/>
    <property type="match status" value="1"/>
</dbReference>
<evidence type="ECO:0000313" key="5">
    <source>
        <dbReference type="Proteomes" id="UP000564885"/>
    </source>
</evidence>
<evidence type="ECO:0000256" key="1">
    <source>
        <dbReference type="ARBA" id="ARBA00022630"/>
    </source>
</evidence>
<keyword evidence="4" id="KW-0560">Oxidoreductase</keyword>
<protein>
    <submittedName>
        <fullName evidence="4">4-hydroxybenzoate 3-monooxygenase</fullName>
    </submittedName>
</protein>
<dbReference type="InterPro" id="IPR036188">
    <property type="entry name" value="FAD/NAD-bd_sf"/>
</dbReference>
<evidence type="ECO:0000259" key="3">
    <source>
        <dbReference type="Pfam" id="PF01494"/>
    </source>
</evidence>
<sequence length="398" mass="44256">MRSKTQVAIIGAGPAGLLLGRLLRLSGVDNIILEARDRHYVENRLRAGLLEQPTVDLLDAAGLGDRLHREGKFHEGFELRFGGRRTRIDMRELTGRAITVLYPQTEVVKDLLAARDKTGDLIAFEVSEVEPHGIDSDRPTVRYRDAGGSAHEIQADFIAGCDGFHGVCRPAIPSSLVKTFTRDYPFAWFGILADAPPISAELIYAHHARGFSMHSMRSDRVSRLYLQVAPDDTVENWPDERIWTELQLRMGAEGSPRLNEGAILHKSITPMRSFVTEPLQYGRLFLAGDAAHIVPPTAAKGLNLAVADVSVLSDGLITFYRDGDRSILDGYSELALQRIWRAQEFSRAMTELLHHVPGQDFEARLQRARLEGLVASRAAMTTFCENYTGLPFAGRIHH</sequence>
<dbReference type="GO" id="GO:0071949">
    <property type="term" value="F:FAD binding"/>
    <property type="evidence" value="ECO:0007669"/>
    <property type="project" value="InterPro"/>
</dbReference>
<keyword evidence="5" id="KW-1185">Reference proteome</keyword>
<proteinExistence type="predicted"/>
<evidence type="ECO:0000313" key="4">
    <source>
        <dbReference type="EMBL" id="NNM75174.1"/>
    </source>
</evidence>
<dbReference type="PRINTS" id="PR00420">
    <property type="entry name" value="RNGMNOXGNASE"/>
</dbReference>
<reference evidence="4 5" key="1">
    <citation type="submission" date="2020-04" db="EMBL/GenBank/DDBJ databases">
        <title>Enterovirga sp. isolate from soil.</title>
        <authorList>
            <person name="Chea S."/>
            <person name="Kim D.-U."/>
        </authorList>
    </citation>
    <scope>NUCLEOTIDE SEQUENCE [LARGE SCALE GENOMIC DNA]</scope>
    <source>
        <strain evidence="4 5">DB1703</strain>
    </source>
</reference>
<dbReference type="InterPro" id="IPR050641">
    <property type="entry name" value="RIFMO-like"/>
</dbReference>
<dbReference type="AlphaFoldDB" id="A0A849IB82"/>
<dbReference type="Proteomes" id="UP000564885">
    <property type="component" value="Unassembled WGS sequence"/>
</dbReference>
<dbReference type="PANTHER" id="PTHR43004">
    <property type="entry name" value="TRK SYSTEM POTASSIUM UPTAKE PROTEIN"/>
    <property type="match status" value="1"/>
</dbReference>
<dbReference type="PANTHER" id="PTHR43004:SF3">
    <property type="entry name" value="P-HYDROXYBENZOATE HYDROXYLASE"/>
    <property type="match status" value="1"/>
</dbReference>
<gene>
    <name evidence="4" type="ORF">HJG44_22700</name>
</gene>
<evidence type="ECO:0000256" key="2">
    <source>
        <dbReference type="ARBA" id="ARBA00022827"/>
    </source>
</evidence>
<accession>A0A849IB82</accession>
<dbReference type="SUPFAM" id="SSF54373">
    <property type="entry name" value="FAD-linked reductases, C-terminal domain"/>
    <property type="match status" value="1"/>
</dbReference>
<dbReference type="RefSeq" id="WP_171220666.1">
    <property type="nucleotide sequence ID" value="NZ_JABEPP010000007.1"/>
</dbReference>
<name>A0A849IB82_9HYPH</name>
<feature type="domain" description="FAD-binding" evidence="3">
    <location>
        <begin position="4"/>
        <end position="345"/>
    </location>
</feature>
<comment type="caution">
    <text evidence="4">The sequence shown here is derived from an EMBL/GenBank/DDBJ whole genome shotgun (WGS) entry which is preliminary data.</text>
</comment>
<dbReference type="EMBL" id="JABEPP010000007">
    <property type="protein sequence ID" value="NNM75174.1"/>
    <property type="molecule type" value="Genomic_DNA"/>
</dbReference>
<dbReference type="Gene3D" id="3.30.9.10">
    <property type="entry name" value="D-Amino Acid Oxidase, subunit A, domain 2"/>
    <property type="match status" value="1"/>
</dbReference>
<dbReference type="GO" id="GO:0016709">
    <property type="term" value="F:oxidoreductase activity, acting on paired donors, with incorporation or reduction of molecular oxygen, NAD(P)H as one donor, and incorporation of one atom of oxygen"/>
    <property type="evidence" value="ECO:0007669"/>
    <property type="project" value="UniProtKB-ARBA"/>
</dbReference>